<dbReference type="EMBL" id="CADIKM010000003">
    <property type="protein sequence ID" value="CAB3779458.1"/>
    <property type="molecule type" value="Genomic_DNA"/>
</dbReference>
<dbReference type="Proteomes" id="UP000494115">
    <property type="component" value="Unassembled WGS sequence"/>
</dbReference>
<name>A0A6S7AVT7_9BURK</name>
<dbReference type="RefSeq" id="WP_175103381.1">
    <property type="nucleotide sequence ID" value="NZ_CADIKM010000003.1"/>
</dbReference>
<protein>
    <submittedName>
        <fullName evidence="1">Uncharacterized protein</fullName>
    </submittedName>
</protein>
<dbReference type="AlphaFoldDB" id="A0A6S7AVT7"/>
<gene>
    <name evidence="1" type="ORF">LMG28138_00820</name>
</gene>
<proteinExistence type="predicted"/>
<evidence type="ECO:0000313" key="2">
    <source>
        <dbReference type="Proteomes" id="UP000494115"/>
    </source>
</evidence>
<organism evidence="1 2">
    <name type="scientific">Pararobbsia alpina</name>
    <dbReference type="NCBI Taxonomy" id="621374"/>
    <lineage>
        <taxon>Bacteria</taxon>
        <taxon>Pseudomonadati</taxon>
        <taxon>Pseudomonadota</taxon>
        <taxon>Betaproteobacteria</taxon>
        <taxon>Burkholderiales</taxon>
        <taxon>Burkholderiaceae</taxon>
        <taxon>Pararobbsia</taxon>
    </lineage>
</organism>
<reference evidence="1 2" key="1">
    <citation type="submission" date="2020-04" db="EMBL/GenBank/DDBJ databases">
        <authorList>
            <person name="De Canck E."/>
        </authorList>
    </citation>
    <scope>NUCLEOTIDE SEQUENCE [LARGE SCALE GENOMIC DNA]</scope>
    <source>
        <strain evidence="1 2">LMG 28138</strain>
    </source>
</reference>
<accession>A0A6S7AVT7</accession>
<keyword evidence="2" id="KW-1185">Reference proteome</keyword>
<sequence>MDAIKLRHYAELLETEIQANRGKSKDVDWLAQYRTLLEALEDARTGRIDQPRELGLNRWLFESNIQEFDMLTERLAQFEILLRGSELPSEGGAG</sequence>
<evidence type="ECO:0000313" key="1">
    <source>
        <dbReference type="EMBL" id="CAB3779458.1"/>
    </source>
</evidence>